<evidence type="ECO:0000256" key="2">
    <source>
        <dbReference type="ARBA" id="ARBA00006978"/>
    </source>
</evidence>
<feature type="transmembrane region" description="Helical" evidence="9">
    <location>
        <begin position="311"/>
        <end position="334"/>
    </location>
</feature>
<keyword evidence="7 9" id="KW-0472">Membrane</keyword>
<comment type="function">
    <text evidence="8 9">Vacuolar effluxer which mediate the efflux of amino acids resulting from autophagic degradation. The release of autophagic amino acids allows the maintenance of protein synthesis and viability during nitrogen starvation.</text>
</comment>
<dbReference type="InterPro" id="IPR036259">
    <property type="entry name" value="MFS_trans_sf"/>
</dbReference>
<evidence type="ECO:0000256" key="7">
    <source>
        <dbReference type="ARBA" id="ARBA00023136"/>
    </source>
</evidence>
<dbReference type="GO" id="GO:0005774">
    <property type="term" value="C:vacuolar membrane"/>
    <property type="evidence" value="ECO:0007669"/>
    <property type="project" value="UniProtKB-SubCell"/>
</dbReference>
<feature type="transmembrane region" description="Helical" evidence="9">
    <location>
        <begin position="48"/>
        <end position="68"/>
    </location>
</feature>
<feature type="transmembrane region" description="Helical" evidence="9">
    <location>
        <begin position="340"/>
        <end position="366"/>
    </location>
</feature>
<keyword evidence="6 9" id="KW-0072">Autophagy</keyword>
<evidence type="ECO:0000256" key="8">
    <source>
        <dbReference type="ARBA" id="ARBA00024801"/>
    </source>
</evidence>
<dbReference type="Gene3D" id="1.20.1250.20">
    <property type="entry name" value="MFS general substrate transporter like domains"/>
    <property type="match status" value="2"/>
</dbReference>
<evidence type="ECO:0000256" key="6">
    <source>
        <dbReference type="ARBA" id="ARBA00023006"/>
    </source>
</evidence>
<keyword evidence="9" id="KW-0926">Vacuole</keyword>
<keyword evidence="9" id="KW-0029">Amino-acid transport</keyword>
<name>A0AA43QVD7_9LECA</name>
<comment type="caution">
    <text evidence="11">The sequence shown here is derived from an EMBL/GenBank/DDBJ whole genome shotgun (WGS) entry which is preliminary data.</text>
</comment>
<comment type="similarity">
    <text evidence="2 9">Belongs to the ATG22 family.</text>
</comment>
<accession>A0AA43QVD7</accession>
<reference evidence="11" key="1">
    <citation type="journal article" date="2023" name="Genome Biol. Evol.">
        <title>First Whole Genome Sequence and Flow Cytometry Genome Size Data for the Lichen-Forming Fungus Ramalina farinacea (Ascomycota).</title>
        <authorList>
            <person name="Llewellyn T."/>
            <person name="Mian S."/>
            <person name="Hill R."/>
            <person name="Leitch I.J."/>
            <person name="Gaya E."/>
        </authorList>
    </citation>
    <scope>NUCLEOTIDE SEQUENCE</scope>
    <source>
        <strain evidence="11">LIQ254RAFAR</strain>
    </source>
</reference>
<evidence type="ECO:0000313" key="11">
    <source>
        <dbReference type="EMBL" id="MDI1492997.1"/>
    </source>
</evidence>
<organism evidence="11 12">
    <name type="scientific">Ramalina farinacea</name>
    <dbReference type="NCBI Taxonomy" id="258253"/>
    <lineage>
        <taxon>Eukaryota</taxon>
        <taxon>Fungi</taxon>
        <taxon>Dikarya</taxon>
        <taxon>Ascomycota</taxon>
        <taxon>Pezizomycotina</taxon>
        <taxon>Lecanoromycetes</taxon>
        <taxon>OSLEUM clade</taxon>
        <taxon>Lecanoromycetidae</taxon>
        <taxon>Lecanorales</taxon>
        <taxon>Lecanorineae</taxon>
        <taxon>Ramalinaceae</taxon>
        <taxon>Ramalina</taxon>
    </lineage>
</organism>
<proteinExistence type="inferred from homology"/>
<evidence type="ECO:0000313" key="12">
    <source>
        <dbReference type="Proteomes" id="UP001161017"/>
    </source>
</evidence>
<feature type="transmembrane region" description="Helical" evidence="9">
    <location>
        <begin position="418"/>
        <end position="437"/>
    </location>
</feature>
<dbReference type="PANTHER" id="PTHR23519">
    <property type="entry name" value="AUTOPHAGY-RELATED PROTEIN 22"/>
    <property type="match status" value="1"/>
</dbReference>
<feature type="compositionally biased region" description="Basic and acidic residues" evidence="10">
    <location>
        <begin position="557"/>
        <end position="566"/>
    </location>
</feature>
<feature type="transmembrane region" description="Helical" evidence="9">
    <location>
        <begin position="479"/>
        <end position="500"/>
    </location>
</feature>
<feature type="transmembrane region" description="Helical" evidence="9">
    <location>
        <begin position="240"/>
        <end position="258"/>
    </location>
</feature>
<keyword evidence="12" id="KW-1185">Reference proteome</keyword>
<evidence type="ECO:0000256" key="1">
    <source>
        <dbReference type="ARBA" id="ARBA00004128"/>
    </source>
</evidence>
<dbReference type="AlphaFoldDB" id="A0AA43QVD7"/>
<evidence type="ECO:0000256" key="5">
    <source>
        <dbReference type="ARBA" id="ARBA00022989"/>
    </source>
</evidence>
<evidence type="ECO:0000256" key="3">
    <source>
        <dbReference type="ARBA" id="ARBA00022448"/>
    </source>
</evidence>
<feature type="region of interest" description="Disordered" evidence="10">
    <location>
        <begin position="540"/>
        <end position="566"/>
    </location>
</feature>
<keyword evidence="3 9" id="KW-0813">Transport</keyword>
<feature type="transmembrane region" description="Helical" evidence="9">
    <location>
        <begin position="109"/>
        <end position="132"/>
    </location>
</feature>
<feature type="transmembrane region" description="Helical" evidence="9">
    <location>
        <begin position="80"/>
        <end position="103"/>
    </location>
</feature>
<keyword evidence="5 9" id="KW-1133">Transmembrane helix</keyword>
<evidence type="ECO:0000256" key="9">
    <source>
        <dbReference type="RuleBase" id="RU363073"/>
    </source>
</evidence>
<gene>
    <name evidence="11" type="ORF">OHK93_004781</name>
</gene>
<dbReference type="EMBL" id="JAPUFD010000022">
    <property type="protein sequence ID" value="MDI1492997.1"/>
    <property type="molecule type" value="Genomic_DNA"/>
</dbReference>
<evidence type="ECO:0000256" key="10">
    <source>
        <dbReference type="SAM" id="MobiDB-lite"/>
    </source>
</evidence>
<dbReference type="PANTHER" id="PTHR23519:SF3">
    <property type="entry name" value="AUTOPHAGY-RELATED PROTEIN 22-2"/>
    <property type="match status" value="1"/>
</dbReference>
<protein>
    <recommendedName>
        <fullName evidence="9">Autophagy-related protein</fullName>
    </recommendedName>
</protein>
<dbReference type="InterPro" id="IPR050495">
    <property type="entry name" value="ATG22/LtaA_families"/>
</dbReference>
<dbReference type="SUPFAM" id="SSF103473">
    <property type="entry name" value="MFS general substrate transporter"/>
    <property type="match status" value="1"/>
</dbReference>
<sequence length="566" mass="61575">MPCISPDATISEPSSTTQRVFRRADSSARSDDQCIIRPFGHEITTASFAMYTFSLAVLVQCIVLISLGSFADYGGYRKRLLLALGFTGATSSMLFIFVVPSIYVLASVLVIVGVSCLGSSFAILNSFLPLLVQNHVTVRGREGFTQKGGMGLERTATMRSEAILGNNSGRFVDDNEHFSSDERLAHPTESGVIRSSTLSTTISSRGVALGYIAAVSVQLLSILLLLVLTKLLKIKLSPTLPLRLILFLVGLCWALFTIPSARWLRPRPGPPFPQQLTKSSHVRNILSRLTLAWRNLYSTLRLALTLTQTRLFLLSWFLLSDAIATVSGTALLFARTTLHLSTLGIAALSITTTTSGILGAWAWPHIQRHFRLSSKQCILAMIALMELIPLYSLLPYILPFLRAWGWGGLQAWWEIYPLAIIHGFVMGGLSSYCRGLFAAELVPPGREAAFFALYAVTDKGSSAIGPAVVGRIVDGTGEIRLAFVFLAVLVMAPAGVLWWVDVGKGREEVMGLGVRESAGNVLAEGDGGMEMEMEEGWEWEDGEASTRGEEGVGLLEARGRRDGRSQ</sequence>
<dbReference type="Pfam" id="PF11700">
    <property type="entry name" value="ATG22"/>
    <property type="match status" value="1"/>
</dbReference>
<dbReference type="InterPro" id="IPR024671">
    <property type="entry name" value="Atg22-like"/>
</dbReference>
<comment type="subcellular location">
    <subcellularLocation>
        <location evidence="1 9">Vacuole membrane</location>
        <topology evidence="1 9">Multi-pass membrane protein</topology>
    </subcellularLocation>
</comment>
<dbReference type="GO" id="GO:0032974">
    <property type="term" value="P:amino acid transmembrane export from vacuole"/>
    <property type="evidence" value="ECO:0007669"/>
    <property type="project" value="TreeGrafter"/>
</dbReference>
<feature type="transmembrane region" description="Helical" evidence="9">
    <location>
        <begin position="208"/>
        <end position="228"/>
    </location>
</feature>
<keyword evidence="4 9" id="KW-0812">Transmembrane</keyword>
<dbReference type="GO" id="GO:0006914">
    <property type="term" value="P:autophagy"/>
    <property type="evidence" value="ECO:0007669"/>
    <property type="project" value="UniProtKB-KW"/>
</dbReference>
<feature type="transmembrane region" description="Helical" evidence="9">
    <location>
        <begin position="378"/>
        <end position="398"/>
    </location>
</feature>
<evidence type="ECO:0000256" key="4">
    <source>
        <dbReference type="ARBA" id="ARBA00022692"/>
    </source>
</evidence>
<dbReference type="Proteomes" id="UP001161017">
    <property type="component" value="Unassembled WGS sequence"/>
</dbReference>